<comment type="caution">
    <text evidence="6">The sequence shown here is derived from an EMBL/GenBank/DDBJ whole genome shotgun (WGS) entry which is preliminary data.</text>
</comment>
<protein>
    <submittedName>
        <fullName evidence="6">Leucine-rich repeat-containing protein 61</fullName>
    </submittedName>
</protein>
<proteinExistence type="predicted"/>
<dbReference type="AlphaFoldDB" id="A0A4D9EFI9"/>
<reference evidence="6 7" key="2">
    <citation type="submission" date="2019-04" db="EMBL/GenBank/DDBJ databases">
        <title>The genome sequence of big-headed turtle.</title>
        <authorList>
            <person name="Gong S."/>
        </authorList>
    </citation>
    <scope>NUCLEOTIDE SEQUENCE [LARGE SCALE GENOMIC DNA]</scope>
    <source>
        <strain evidence="6">DO16091913</strain>
        <tissue evidence="6">Muscle</tissue>
    </source>
</reference>
<dbReference type="GO" id="GO:0005576">
    <property type="term" value="C:extracellular region"/>
    <property type="evidence" value="ECO:0007669"/>
    <property type="project" value="UniProtKB-SubCell"/>
</dbReference>
<gene>
    <name evidence="6" type="ORF">DR999_PMT10774</name>
</gene>
<dbReference type="InterPro" id="IPR013273">
    <property type="entry name" value="ADAMTS/ADAMTS-like"/>
</dbReference>
<evidence type="ECO:0000313" key="7">
    <source>
        <dbReference type="Proteomes" id="UP000297703"/>
    </source>
</evidence>
<feature type="region of interest" description="Disordered" evidence="4">
    <location>
        <begin position="388"/>
        <end position="456"/>
    </location>
</feature>
<dbReference type="InterPro" id="IPR008993">
    <property type="entry name" value="TIMP-like_OB-fold"/>
</dbReference>
<keyword evidence="7" id="KW-1185">Reference proteome</keyword>
<dbReference type="SUPFAM" id="SSF50242">
    <property type="entry name" value="TIMP-like"/>
    <property type="match status" value="1"/>
</dbReference>
<dbReference type="InterPro" id="IPR045371">
    <property type="entry name" value="ADAMTS_CR_3"/>
</dbReference>
<feature type="domain" description="NTR" evidence="5">
    <location>
        <begin position="449"/>
        <end position="568"/>
    </location>
</feature>
<dbReference type="PRINTS" id="PR01857">
    <property type="entry name" value="ADAMTSFAMILY"/>
</dbReference>
<dbReference type="Pfam" id="PF01759">
    <property type="entry name" value="NTR"/>
    <property type="match status" value="1"/>
</dbReference>
<dbReference type="EMBL" id="QXTE01000096">
    <property type="protein sequence ID" value="TFK06463.1"/>
    <property type="molecule type" value="Genomic_DNA"/>
</dbReference>
<dbReference type="Pfam" id="PF19236">
    <property type="entry name" value="ADAMTS_CR_3"/>
    <property type="match status" value="1"/>
</dbReference>
<dbReference type="GO" id="GO:0006508">
    <property type="term" value="P:proteolysis"/>
    <property type="evidence" value="ECO:0007669"/>
    <property type="project" value="TreeGrafter"/>
</dbReference>
<dbReference type="InterPro" id="IPR001134">
    <property type="entry name" value="Netrin_domain"/>
</dbReference>
<organism evidence="6 7">
    <name type="scientific">Platysternon megacephalum</name>
    <name type="common">big-headed turtle</name>
    <dbReference type="NCBI Taxonomy" id="55544"/>
    <lineage>
        <taxon>Eukaryota</taxon>
        <taxon>Metazoa</taxon>
        <taxon>Chordata</taxon>
        <taxon>Craniata</taxon>
        <taxon>Vertebrata</taxon>
        <taxon>Euteleostomi</taxon>
        <taxon>Archelosauria</taxon>
        <taxon>Testudinata</taxon>
        <taxon>Testudines</taxon>
        <taxon>Cryptodira</taxon>
        <taxon>Durocryptodira</taxon>
        <taxon>Testudinoidea</taxon>
        <taxon>Platysternidae</taxon>
        <taxon>Platysternon</taxon>
    </lineage>
</organism>
<keyword evidence="3" id="KW-1015">Disulfide bond</keyword>
<dbReference type="InterPro" id="IPR010294">
    <property type="entry name" value="ADAMTS_spacer1"/>
</dbReference>
<dbReference type="InterPro" id="IPR050439">
    <property type="entry name" value="ADAMTS_ADAMTS-like"/>
</dbReference>
<evidence type="ECO:0000256" key="1">
    <source>
        <dbReference type="ARBA" id="ARBA00004613"/>
    </source>
</evidence>
<name>A0A4D9EFI9_9SAUR</name>
<sequence length="574" mass="63490">MAKRPPDARISGRRGAGTESQEGLASSRLTMGSQSIWHSSLGTVLLLAWLSVGWGIGSTQLINPGICCGVNSPALGFSGRRPEGPVHSGTRMPTELILSGPVVWGCRVSRGAGQGTGPRMGPPPDGRPGSLGTTALRGFYRRFPEEELCAGEPRQYRVCKPHECPGGSVPFRAVQCSLYDGKPIPGSQARYQWVPFHGAPNLCDLNCLAVGHNFYYTFGRVLDGTRCRPDSPDLCISGQCLTAGCNGILGSGSRSDACGRCDGRNDSCLFVQRVFRAALPSSGFFGYKNVTRIPAGAMHIKVTDRSRNYLALMNGEQRYVINGDWAIDWPGAYEVAGTTVRYARDADNHEILEAAGPTEEDLHVMVLFQEPNPGIEYEFWLPRERHGHLQGDSSPLRQPQPREIHLDPPSVLQPGPGTTLVPPTHLSVRDTTTERSQRGPTDTAQTGSCSRCQTPKGKSQRIHHYCESDFVFRARILAKRPIGQETRYDVQVKHTYRNRFPLVHREYVWVSNACDCPPLLERREYLLMARRHVNYEHTLNRILLQRGSYARPWSPREDKLLRDIAGPCARGRPA</sequence>
<dbReference type="Pfam" id="PF05986">
    <property type="entry name" value="ADAMTS_spacer1"/>
    <property type="match status" value="1"/>
</dbReference>
<dbReference type="Proteomes" id="UP000297703">
    <property type="component" value="Unassembled WGS sequence"/>
</dbReference>
<evidence type="ECO:0000256" key="3">
    <source>
        <dbReference type="ARBA" id="ARBA00023157"/>
    </source>
</evidence>
<evidence type="ECO:0000313" key="6">
    <source>
        <dbReference type="EMBL" id="TFK06463.1"/>
    </source>
</evidence>
<evidence type="ECO:0000259" key="5">
    <source>
        <dbReference type="PROSITE" id="PS50189"/>
    </source>
</evidence>
<dbReference type="PANTHER" id="PTHR13723:SF173">
    <property type="entry name" value="ADAMTS-LIKE PROTEIN 5"/>
    <property type="match status" value="1"/>
</dbReference>
<feature type="compositionally biased region" description="Polar residues" evidence="4">
    <location>
        <begin position="438"/>
        <end position="456"/>
    </location>
</feature>
<dbReference type="SMART" id="SM00643">
    <property type="entry name" value="C345C"/>
    <property type="match status" value="1"/>
</dbReference>
<evidence type="ECO:0000256" key="2">
    <source>
        <dbReference type="ARBA" id="ARBA00022525"/>
    </source>
</evidence>
<dbReference type="FunFam" id="2.60.120.830:FF:000001">
    <property type="entry name" value="A disintegrin and metalloproteinase with thrombospondin motifs 1"/>
    <property type="match status" value="1"/>
</dbReference>
<keyword evidence="2" id="KW-0964">Secreted</keyword>
<dbReference type="GO" id="GO:0004222">
    <property type="term" value="F:metalloendopeptidase activity"/>
    <property type="evidence" value="ECO:0007669"/>
    <property type="project" value="TreeGrafter"/>
</dbReference>
<dbReference type="Gene3D" id="2.40.50.120">
    <property type="match status" value="1"/>
</dbReference>
<feature type="region of interest" description="Disordered" evidence="4">
    <location>
        <begin position="1"/>
        <end position="26"/>
    </location>
</feature>
<evidence type="ECO:0000256" key="4">
    <source>
        <dbReference type="SAM" id="MobiDB-lite"/>
    </source>
</evidence>
<reference evidence="6 7" key="1">
    <citation type="submission" date="2019-04" db="EMBL/GenBank/DDBJ databases">
        <title>Draft genome of the big-headed turtle Platysternon megacephalum.</title>
        <authorList>
            <person name="Gong S."/>
        </authorList>
    </citation>
    <scope>NUCLEOTIDE SEQUENCE [LARGE SCALE GENOMIC DNA]</scope>
    <source>
        <strain evidence="6">DO16091913</strain>
        <tissue evidence="6">Muscle</tissue>
    </source>
</reference>
<dbReference type="PROSITE" id="PS50189">
    <property type="entry name" value="NTR"/>
    <property type="match status" value="1"/>
</dbReference>
<accession>A0A4D9EFI9</accession>
<dbReference type="STRING" id="55544.A0A4D9EFI9"/>
<dbReference type="Gene3D" id="2.60.120.830">
    <property type="match status" value="1"/>
</dbReference>
<dbReference type="InterPro" id="IPR018933">
    <property type="entry name" value="Netrin_module_non-TIMP"/>
</dbReference>
<dbReference type="GO" id="GO:0030198">
    <property type="term" value="P:extracellular matrix organization"/>
    <property type="evidence" value="ECO:0007669"/>
    <property type="project" value="InterPro"/>
</dbReference>
<dbReference type="PANTHER" id="PTHR13723">
    <property type="entry name" value="ADAMTS A DISINTEGRIN AND METALLOPROTEASE WITH THROMBOSPONDIN MOTIFS PROTEASE"/>
    <property type="match status" value="1"/>
</dbReference>
<feature type="compositionally biased region" description="Basic and acidic residues" evidence="4">
    <location>
        <begin position="427"/>
        <end position="437"/>
    </location>
</feature>
<dbReference type="GO" id="GO:0031012">
    <property type="term" value="C:extracellular matrix"/>
    <property type="evidence" value="ECO:0007669"/>
    <property type="project" value="TreeGrafter"/>
</dbReference>
<comment type="subcellular location">
    <subcellularLocation>
        <location evidence="1">Secreted</location>
    </subcellularLocation>
</comment>
<dbReference type="OrthoDB" id="5984913at2759"/>